<dbReference type="InterPro" id="IPR013783">
    <property type="entry name" value="Ig-like_fold"/>
</dbReference>
<dbReference type="AlphaFoldDB" id="A0AAW0ND53"/>
<gene>
    <name evidence="2" type="ORF">WMY93_024107</name>
</gene>
<organism evidence="2 3">
    <name type="scientific">Mugilogobius chulae</name>
    <name type="common">yellowstripe goby</name>
    <dbReference type="NCBI Taxonomy" id="88201"/>
    <lineage>
        <taxon>Eukaryota</taxon>
        <taxon>Metazoa</taxon>
        <taxon>Chordata</taxon>
        <taxon>Craniata</taxon>
        <taxon>Vertebrata</taxon>
        <taxon>Euteleostomi</taxon>
        <taxon>Actinopterygii</taxon>
        <taxon>Neopterygii</taxon>
        <taxon>Teleostei</taxon>
        <taxon>Neoteleostei</taxon>
        <taxon>Acanthomorphata</taxon>
        <taxon>Gobiaria</taxon>
        <taxon>Gobiiformes</taxon>
        <taxon>Gobioidei</taxon>
        <taxon>Gobiidae</taxon>
        <taxon>Gobionellinae</taxon>
        <taxon>Mugilogobius</taxon>
    </lineage>
</organism>
<feature type="compositionally biased region" description="Polar residues" evidence="1">
    <location>
        <begin position="166"/>
        <end position="175"/>
    </location>
</feature>
<dbReference type="SUPFAM" id="SSF48726">
    <property type="entry name" value="Immunoglobulin"/>
    <property type="match status" value="1"/>
</dbReference>
<comment type="caution">
    <text evidence="2">The sequence shown here is derived from an EMBL/GenBank/DDBJ whole genome shotgun (WGS) entry which is preliminary data.</text>
</comment>
<feature type="compositionally biased region" description="Basic and acidic residues" evidence="1">
    <location>
        <begin position="123"/>
        <end position="133"/>
    </location>
</feature>
<evidence type="ECO:0000313" key="2">
    <source>
        <dbReference type="EMBL" id="KAK7892144.1"/>
    </source>
</evidence>
<feature type="compositionally biased region" description="Basic and acidic residues" evidence="1">
    <location>
        <begin position="147"/>
        <end position="157"/>
    </location>
</feature>
<proteinExistence type="predicted"/>
<dbReference type="Proteomes" id="UP001460270">
    <property type="component" value="Unassembled WGS sequence"/>
</dbReference>
<reference evidence="3" key="1">
    <citation type="submission" date="2024-04" db="EMBL/GenBank/DDBJ databases">
        <title>Salinicola lusitanus LLJ914,a marine bacterium isolated from the Okinawa Trough.</title>
        <authorList>
            <person name="Li J."/>
        </authorList>
    </citation>
    <scope>NUCLEOTIDE SEQUENCE [LARGE SCALE GENOMIC DNA]</scope>
</reference>
<feature type="region of interest" description="Disordered" evidence="1">
    <location>
        <begin position="117"/>
        <end position="192"/>
    </location>
</feature>
<protein>
    <submittedName>
        <fullName evidence="2">Uncharacterized protein</fullName>
    </submittedName>
</protein>
<dbReference type="InterPro" id="IPR036179">
    <property type="entry name" value="Ig-like_dom_sf"/>
</dbReference>
<dbReference type="EMBL" id="JBBPFD010000017">
    <property type="protein sequence ID" value="KAK7892144.1"/>
    <property type="molecule type" value="Genomic_DNA"/>
</dbReference>
<dbReference type="Gene3D" id="2.60.40.10">
    <property type="entry name" value="Immunoglobulins"/>
    <property type="match status" value="1"/>
</dbReference>
<name>A0AAW0ND53_9GOBI</name>
<sequence length="192" mass="21277">MKKDRDTHGEQAAAKKDPCDLHAAVGIRLTLPFPYEKLGNTEKLVWLHNDTVIYQQDKGKVSVGKPEDILPTGSLVLTNPKLASAGVYQAKVYNISGSLIKSWSRFLCRKGKEEPQMLSLTTREPETDYETMHAPEGSLESSPKPSPRSEHNKHVQEFEAPGESLQPATLTQGQDPSPVPKPRTKRPNTPDI</sequence>
<accession>A0AAW0ND53</accession>
<evidence type="ECO:0000256" key="1">
    <source>
        <dbReference type="SAM" id="MobiDB-lite"/>
    </source>
</evidence>
<evidence type="ECO:0000313" key="3">
    <source>
        <dbReference type="Proteomes" id="UP001460270"/>
    </source>
</evidence>
<keyword evidence="3" id="KW-1185">Reference proteome</keyword>